<organism evidence="1 2">
    <name type="scientific">Arachis hypogaea</name>
    <name type="common">Peanut</name>
    <dbReference type="NCBI Taxonomy" id="3818"/>
    <lineage>
        <taxon>Eukaryota</taxon>
        <taxon>Viridiplantae</taxon>
        <taxon>Streptophyta</taxon>
        <taxon>Embryophyta</taxon>
        <taxon>Tracheophyta</taxon>
        <taxon>Spermatophyta</taxon>
        <taxon>Magnoliopsida</taxon>
        <taxon>eudicotyledons</taxon>
        <taxon>Gunneridae</taxon>
        <taxon>Pentapetalae</taxon>
        <taxon>rosids</taxon>
        <taxon>fabids</taxon>
        <taxon>Fabales</taxon>
        <taxon>Fabaceae</taxon>
        <taxon>Papilionoideae</taxon>
        <taxon>50 kb inversion clade</taxon>
        <taxon>dalbergioids sensu lato</taxon>
        <taxon>Dalbergieae</taxon>
        <taxon>Pterocarpus clade</taxon>
        <taxon>Arachis</taxon>
    </lineage>
</organism>
<dbReference type="EMBL" id="SDMP01000004">
    <property type="protein sequence ID" value="RYR60239.1"/>
    <property type="molecule type" value="Genomic_DNA"/>
</dbReference>
<dbReference type="Proteomes" id="UP000289738">
    <property type="component" value="Chromosome A04"/>
</dbReference>
<dbReference type="AlphaFoldDB" id="A0A445DAP8"/>
<accession>A0A445DAP8</accession>
<name>A0A445DAP8_ARAHY</name>
<dbReference type="Gene3D" id="3.80.10.10">
    <property type="entry name" value="Ribonuclease Inhibitor"/>
    <property type="match status" value="1"/>
</dbReference>
<gene>
    <name evidence="1" type="ORF">Ahy_A04g017312</name>
</gene>
<comment type="caution">
    <text evidence="1">The sequence shown here is derived from an EMBL/GenBank/DDBJ whole genome shotgun (WGS) entry which is preliminary data.</text>
</comment>
<protein>
    <submittedName>
        <fullName evidence="1">Uncharacterized protein</fullName>
    </submittedName>
</protein>
<evidence type="ECO:0000313" key="1">
    <source>
        <dbReference type="EMBL" id="RYR60239.1"/>
    </source>
</evidence>
<keyword evidence="2" id="KW-1185">Reference proteome</keyword>
<sequence>MSMCIHLRYLRLNRETLTVELASHYNLSYGIWRFKKLKHLKRMLCVTSKTIPPDTSGKDCLPNFQILQLVTLHYELDELNFSYCFLNNLGELTSLRVLKVTSRGMFSEDSLSLAAKSFPNLEVFHLKRMGVKEWILEKGAMSSLRHLIIKDCNWDELSEQLWSLTISTIMLILILTEQEKHPYMASF</sequence>
<dbReference type="InterPro" id="IPR032675">
    <property type="entry name" value="LRR_dom_sf"/>
</dbReference>
<proteinExistence type="predicted"/>
<dbReference type="SUPFAM" id="SSF52047">
    <property type="entry name" value="RNI-like"/>
    <property type="match status" value="1"/>
</dbReference>
<evidence type="ECO:0000313" key="2">
    <source>
        <dbReference type="Proteomes" id="UP000289738"/>
    </source>
</evidence>
<reference evidence="1 2" key="1">
    <citation type="submission" date="2019-01" db="EMBL/GenBank/DDBJ databases">
        <title>Sequencing of cultivated peanut Arachis hypogaea provides insights into genome evolution and oil improvement.</title>
        <authorList>
            <person name="Chen X."/>
        </authorList>
    </citation>
    <scope>NUCLEOTIDE SEQUENCE [LARGE SCALE GENOMIC DNA]</scope>
    <source>
        <strain evidence="2">cv. Fuhuasheng</strain>
        <tissue evidence="1">Leaves</tissue>
    </source>
</reference>